<dbReference type="OrthoDB" id="8279740at2"/>
<dbReference type="Proteomes" id="UP000248925">
    <property type="component" value="Unassembled WGS sequence"/>
</dbReference>
<reference evidence="1 2" key="1">
    <citation type="journal article" date="2018" name="Sci. Rep.">
        <title>Rhizobium tumorigenes sp. nov., a novel plant tumorigenic bacterium isolated from cane gall tumors on thornless blackberry.</title>
        <authorList>
            <person name="Kuzmanovi N."/>
            <person name="Smalla K."/>
            <person name="Gronow S."/>
            <person name="PuBawska J."/>
        </authorList>
    </citation>
    <scope>NUCLEOTIDE SEQUENCE [LARGE SCALE GENOMIC DNA]</scope>
    <source>
        <strain evidence="1 2">CCBAU 85046</strain>
    </source>
</reference>
<evidence type="ECO:0000313" key="2">
    <source>
        <dbReference type="Proteomes" id="UP000248925"/>
    </source>
</evidence>
<comment type="caution">
    <text evidence="1">The sequence shown here is derived from an EMBL/GenBank/DDBJ whole genome shotgun (WGS) entry which is preliminary data.</text>
</comment>
<dbReference type="AlphaFoldDB" id="A0A2W4D652"/>
<name>A0A2W4D652_9HYPH</name>
<protein>
    <submittedName>
        <fullName evidence="1">Ferredoxin</fullName>
    </submittedName>
</protein>
<sequence>MSAAANIVSNIRAALEPHGIFMRGTVGFADGETAPALASGARAESIVLLGNIGGSIWEPFSQWHAVPGNSKRHDPLDDWSKAIIRPLAETLGATAYFPSDTPWQPFQRWAMKAEELKPSPLGILIHPEYGLWHGYRGALGFAFRLERQPAPTSTSHPCDACRDKPCLTRCPVGAVTPAVFDLETCRSHLRTAIGQAGCMSGGCLARNACPVGAAHRYSGEQLAFHMAALNL</sequence>
<dbReference type="EMBL" id="PCDP01000036">
    <property type="protein sequence ID" value="PZM12864.1"/>
    <property type="molecule type" value="Genomic_DNA"/>
</dbReference>
<proteinExistence type="predicted"/>
<gene>
    <name evidence="1" type="ORF">CPY51_15030</name>
</gene>
<organism evidence="1 2">
    <name type="scientific">Rhizobium tubonense</name>
    <dbReference type="NCBI Taxonomy" id="484088"/>
    <lineage>
        <taxon>Bacteria</taxon>
        <taxon>Pseudomonadati</taxon>
        <taxon>Pseudomonadota</taxon>
        <taxon>Alphaproteobacteria</taxon>
        <taxon>Hyphomicrobiales</taxon>
        <taxon>Rhizobiaceae</taxon>
        <taxon>Rhizobium/Agrobacterium group</taxon>
        <taxon>Rhizobium</taxon>
    </lineage>
</organism>
<evidence type="ECO:0000313" key="1">
    <source>
        <dbReference type="EMBL" id="PZM12864.1"/>
    </source>
</evidence>
<keyword evidence="2" id="KW-1185">Reference proteome</keyword>
<accession>A0A2W4D652</accession>